<feature type="transmembrane region" description="Helical" evidence="1">
    <location>
        <begin position="104"/>
        <end position="123"/>
    </location>
</feature>
<reference evidence="2 3" key="1">
    <citation type="submission" date="2022-10" db="EMBL/GenBank/DDBJ databases">
        <title>Comparative genomic analysis of Cohnella hashimotonis sp. nov., isolated from the International Space Station.</title>
        <authorList>
            <person name="Simpson A."/>
            <person name="Venkateswaran K."/>
        </authorList>
    </citation>
    <scope>NUCLEOTIDE SEQUENCE [LARGE SCALE GENOMIC DNA]</scope>
    <source>
        <strain evidence="2 3">DSM 18997</strain>
    </source>
</reference>
<evidence type="ECO:0000313" key="2">
    <source>
        <dbReference type="EMBL" id="MDG0791686.1"/>
    </source>
</evidence>
<keyword evidence="1" id="KW-0812">Transmembrane</keyword>
<dbReference type="Proteomes" id="UP001153387">
    <property type="component" value="Unassembled WGS sequence"/>
</dbReference>
<dbReference type="RefSeq" id="WP_277565543.1">
    <property type="nucleotide sequence ID" value="NZ_JAPDHZ010000003.1"/>
</dbReference>
<dbReference type="AlphaFoldDB" id="A0A9X4KH74"/>
<organism evidence="2 3">
    <name type="scientific">Cohnella ginsengisoli</name>
    <dbReference type="NCBI Taxonomy" id="425004"/>
    <lineage>
        <taxon>Bacteria</taxon>
        <taxon>Bacillati</taxon>
        <taxon>Bacillota</taxon>
        <taxon>Bacilli</taxon>
        <taxon>Bacillales</taxon>
        <taxon>Paenibacillaceae</taxon>
        <taxon>Cohnella</taxon>
    </lineage>
</organism>
<keyword evidence="3" id="KW-1185">Reference proteome</keyword>
<dbReference type="EMBL" id="JAPDHZ010000003">
    <property type="protein sequence ID" value="MDG0791686.1"/>
    <property type="molecule type" value="Genomic_DNA"/>
</dbReference>
<keyword evidence="1" id="KW-0472">Membrane</keyword>
<gene>
    <name evidence="2" type="ORF">OMP38_12990</name>
</gene>
<evidence type="ECO:0000256" key="1">
    <source>
        <dbReference type="SAM" id="Phobius"/>
    </source>
</evidence>
<sequence length="303" mass="34030">MEEQNDLIKLKQAYAELGLPEDADREALDNRYYLLTRRARTQKMREHGEAGAGERVDEDKVNAAYRFIKDYEEAQAKDAYARETYGGDPKKAARAVKRAHFFHYYKLHILGAIVLLIAIGYGIKSYVDHRHEQAELAKLPPVDVSVMFFGNYLYGDGINPDMTNVEADILKQFPDWKRVVAGLTYVPAETRSEQDMALLQKSMLVLMTDKSDLYIMDKVNFEKLAPQEGLLPLDGDDFPANVQVKSKTDADTAERVYGVDLSGSSLMKALGLQGTTEFIAGIRGNAKHPDQAKAFIRHYLGGS</sequence>
<keyword evidence="1" id="KW-1133">Transmembrane helix</keyword>
<comment type="caution">
    <text evidence="2">The sequence shown here is derived from an EMBL/GenBank/DDBJ whole genome shotgun (WGS) entry which is preliminary data.</text>
</comment>
<protein>
    <submittedName>
        <fullName evidence="2">J domain-containing protein</fullName>
    </submittedName>
</protein>
<name>A0A9X4KH74_9BACL</name>
<evidence type="ECO:0000313" key="3">
    <source>
        <dbReference type="Proteomes" id="UP001153387"/>
    </source>
</evidence>
<proteinExistence type="predicted"/>
<accession>A0A9X4KH74</accession>